<dbReference type="AlphaFoldDB" id="A0A2I0VQM0"/>
<protein>
    <submittedName>
        <fullName evidence="1">Uncharacterized protein</fullName>
    </submittedName>
</protein>
<proteinExistence type="predicted"/>
<dbReference type="EMBL" id="KZ503318">
    <property type="protein sequence ID" value="PKU65683.1"/>
    <property type="molecule type" value="Genomic_DNA"/>
</dbReference>
<reference evidence="1 2" key="1">
    <citation type="journal article" date="2016" name="Sci. Rep.">
        <title>The Dendrobium catenatum Lindl. genome sequence provides insights into polysaccharide synthase, floral development and adaptive evolution.</title>
        <authorList>
            <person name="Zhang G.Q."/>
            <person name="Xu Q."/>
            <person name="Bian C."/>
            <person name="Tsai W.C."/>
            <person name="Yeh C.M."/>
            <person name="Liu K.W."/>
            <person name="Yoshida K."/>
            <person name="Zhang L.S."/>
            <person name="Chang S.B."/>
            <person name="Chen F."/>
            <person name="Shi Y."/>
            <person name="Su Y.Y."/>
            <person name="Zhang Y.Q."/>
            <person name="Chen L.J."/>
            <person name="Yin Y."/>
            <person name="Lin M."/>
            <person name="Huang H."/>
            <person name="Deng H."/>
            <person name="Wang Z.W."/>
            <person name="Zhu S.L."/>
            <person name="Zhao X."/>
            <person name="Deng C."/>
            <person name="Niu S.C."/>
            <person name="Huang J."/>
            <person name="Wang M."/>
            <person name="Liu G.H."/>
            <person name="Yang H.J."/>
            <person name="Xiao X.J."/>
            <person name="Hsiao Y.Y."/>
            <person name="Wu W.L."/>
            <person name="Chen Y.Y."/>
            <person name="Mitsuda N."/>
            <person name="Ohme-Takagi M."/>
            <person name="Luo Y.B."/>
            <person name="Van de Peer Y."/>
            <person name="Liu Z.J."/>
        </authorList>
    </citation>
    <scope>NUCLEOTIDE SEQUENCE [LARGE SCALE GENOMIC DNA]</scope>
    <source>
        <tissue evidence="1">The whole plant</tissue>
    </source>
</reference>
<evidence type="ECO:0000313" key="2">
    <source>
        <dbReference type="Proteomes" id="UP000233837"/>
    </source>
</evidence>
<organism evidence="1 2">
    <name type="scientific">Dendrobium catenatum</name>
    <dbReference type="NCBI Taxonomy" id="906689"/>
    <lineage>
        <taxon>Eukaryota</taxon>
        <taxon>Viridiplantae</taxon>
        <taxon>Streptophyta</taxon>
        <taxon>Embryophyta</taxon>
        <taxon>Tracheophyta</taxon>
        <taxon>Spermatophyta</taxon>
        <taxon>Magnoliopsida</taxon>
        <taxon>Liliopsida</taxon>
        <taxon>Asparagales</taxon>
        <taxon>Orchidaceae</taxon>
        <taxon>Epidendroideae</taxon>
        <taxon>Malaxideae</taxon>
        <taxon>Dendrobiinae</taxon>
        <taxon>Dendrobium</taxon>
    </lineage>
</organism>
<evidence type="ECO:0000313" key="1">
    <source>
        <dbReference type="EMBL" id="PKU65683.1"/>
    </source>
</evidence>
<keyword evidence="2" id="KW-1185">Reference proteome</keyword>
<sequence>MAQALDLKAFIVRARVLKLYRHALRIARRAPPHSRGLSLHSSVAEVLLIYIYIYG</sequence>
<accession>A0A2I0VQM0</accession>
<dbReference type="Proteomes" id="UP000233837">
    <property type="component" value="Unassembled WGS sequence"/>
</dbReference>
<gene>
    <name evidence="1" type="ORF">MA16_Dca009720</name>
</gene>
<reference evidence="1 2" key="2">
    <citation type="journal article" date="2017" name="Nature">
        <title>The Apostasia genome and the evolution of orchids.</title>
        <authorList>
            <person name="Zhang G.Q."/>
            <person name="Liu K.W."/>
            <person name="Li Z."/>
            <person name="Lohaus R."/>
            <person name="Hsiao Y.Y."/>
            <person name="Niu S.C."/>
            <person name="Wang J.Y."/>
            <person name="Lin Y.C."/>
            <person name="Xu Q."/>
            <person name="Chen L.J."/>
            <person name="Yoshida K."/>
            <person name="Fujiwara S."/>
            <person name="Wang Z.W."/>
            <person name="Zhang Y.Q."/>
            <person name="Mitsuda N."/>
            <person name="Wang M."/>
            <person name="Liu G.H."/>
            <person name="Pecoraro L."/>
            <person name="Huang H.X."/>
            <person name="Xiao X.J."/>
            <person name="Lin M."/>
            <person name="Wu X.Y."/>
            <person name="Wu W.L."/>
            <person name="Chen Y.Y."/>
            <person name="Chang S.B."/>
            <person name="Sakamoto S."/>
            <person name="Ohme-Takagi M."/>
            <person name="Yagi M."/>
            <person name="Zeng S.J."/>
            <person name="Shen C.Y."/>
            <person name="Yeh C.M."/>
            <person name="Luo Y.B."/>
            <person name="Tsai W.C."/>
            <person name="Van de Peer Y."/>
            <person name="Liu Z.J."/>
        </authorList>
    </citation>
    <scope>NUCLEOTIDE SEQUENCE [LARGE SCALE GENOMIC DNA]</scope>
    <source>
        <tissue evidence="1">The whole plant</tissue>
    </source>
</reference>
<name>A0A2I0VQM0_9ASPA</name>